<feature type="signal peptide" evidence="2">
    <location>
        <begin position="1"/>
        <end position="23"/>
    </location>
</feature>
<feature type="region of interest" description="Disordered" evidence="1">
    <location>
        <begin position="86"/>
        <end position="108"/>
    </location>
</feature>
<accession>A0ABV6IAY7</accession>
<reference evidence="3 4" key="1">
    <citation type="submission" date="2024-09" db="EMBL/GenBank/DDBJ databases">
        <authorList>
            <person name="Sun Q."/>
            <person name="Mori K."/>
        </authorList>
    </citation>
    <scope>NUCLEOTIDE SEQUENCE [LARGE SCALE GENOMIC DNA]</scope>
    <source>
        <strain evidence="3 4">CCM 8677</strain>
    </source>
</reference>
<dbReference type="Proteomes" id="UP001589844">
    <property type="component" value="Unassembled WGS sequence"/>
</dbReference>
<evidence type="ECO:0000313" key="4">
    <source>
        <dbReference type="Proteomes" id="UP001589844"/>
    </source>
</evidence>
<gene>
    <name evidence="3" type="ORF">ACFFJH_03385</name>
</gene>
<name>A0ABV6IAY7_9BURK</name>
<evidence type="ECO:0000256" key="2">
    <source>
        <dbReference type="SAM" id="SignalP"/>
    </source>
</evidence>
<evidence type="ECO:0000313" key="3">
    <source>
        <dbReference type="EMBL" id="MFC0348837.1"/>
    </source>
</evidence>
<keyword evidence="4" id="KW-1185">Reference proteome</keyword>
<feature type="chain" id="PRO_5045141199" evidence="2">
    <location>
        <begin position="24"/>
        <end position="274"/>
    </location>
</feature>
<organism evidence="3 4">
    <name type="scientific">Undibacterium danionis</name>
    <dbReference type="NCBI Taxonomy" id="1812100"/>
    <lineage>
        <taxon>Bacteria</taxon>
        <taxon>Pseudomonadati</taxon>
        <taxon>Pseudomonadota</taxon>
        <taxon>Betaproteobacteria</taxon>
        <taxon>Burkholderiales</taxon>
        <taxon>Oxalobacteraceae</taxon>
        <taxon>Undibacterium</taxon>
    </lineage>
</organism>
<evidence type="ECO:0000256" key="1">
    <source>
        <dbReference type="SAM" id="MobiDB-lite"/>
    </source>
</evidence>
<dbReference type="RefSeq" id="WP_390210058.1">
    <property type="nucleotide sequence ID" value="NZ_JBHLXJ010000003.1"/>
</dbReference>
<protein>
    <submittedName>
        <fullName evidence="3">Uncharacterized protein</fullName>
    </submittedName>
</protein>
<comment type="caution">
    <text evidence="3">The sequence shown here is derived from an EMBL/GenBank/DDBJ whole genome shotgun (WGS) entry which is preliminary data.</text>
</comment>
<dbReference type="EMBL" id="JBHLXJ010000003">
    <property type="protein sequence ID" value="MFC0348837.1"/>
    <property type="molecule type" value="Genomic_DNA"/>
</dbReference>
<sequence>MRKLFRQLIVTGLMYSAMQAAIAGVITNQDVIKLLDAKMPEDVILQAIGSGQHKFDTSPAALIKLREKGASPLILKAILNPAEFASKPNTSKEKTATTASKPAANDTSNPEEVAMLINGSESNMQYIIPQMRTASRAFGFGGVATYASLNNSAAQKRITSTLPEFIVSVPKNAQAPNYLTLASFVVRDNGNREVLIGGGFLSYSSGIHKDRVIPVKTEALPNQSKAREGFILYKVTPEKELAKGEYALVLYTGELRVAGFFAQAANSYFDFGVD</sequence>
<proteinExistence type="predicted"/>
<keyword evidence="2" id="KW-0732">Signal</keyword>